<gene>
    <name evidence="6" type="ORF">GCM10011379_55930</name>
</gene>
<dbReference type="AlphaFoldDB" id="A0A917J5L0"/>
<dbReference type="Gene3D" id="3.40.50.10810">
    <property type="entry name" value="Tandem AAA-ATPase domain"/>
    <property type="match status" value="1"/>
</dbReference>
<sequence>MALPHLIKYVYNNGTDEVIRRGKKIHAGNNVELVEYDYLLGSVTFRVKDDAYATYYKVHITKFKDPKTLSLRCGCPYNLGEICRHEAASLFQLQELVDRNMLGEKEIVYDQRHTVVKMKQLDLKLVKLLSAPASFTQAEAYLQASKARIIEAKDERVLAEVDYDGNTFKVLIQKNEERNFDTSCNCGEDPAHPLCVHKTILLLQLLSGHGPNYFDSIRNWDKEKDKLLALYGYSLQDDIEGKFEFTYKDGKPFLRVLDTSIKRVAMPAATSALPKPQPVPVPVVSEQEVVVEDTNTETEKQPALKLGVVFSSNQHQYPWLQVDAIQGEPNDAGNAFLGKVEKLDLAKFINTDAFNEEDKSLIQHLRKLLPGEVSRYLNRNSPFSAIWENIVQQHDDALPEETRHLIVEYLHPRYKKLVTDLAGAAFSFLLPSGKAFQTANLIPAVCAEELISPEFTVSYKEGIYEISCFVKVSDGRFSIAENELNSPLLFKLHDILYLWKRADDVMLAEKFMPSGSIQIEEAHWNKQLQDFVLPLTKEYQVQFSNVQKEEVRDLKPDVKLLLRERGDYLLFQPVFSYKGYEVKASDKEKVILPVADKLLVIHRNVEAEEAFFQQIENLHSGFIRPEEGNLLALKGAEVLKNNWFFLFVDAVKEMNLPVFGFEALKSFRFNTAKPSTKIFISSHTDWFDAKVDIHFGEQQVTVADVKKALANKQQYVQLQDGTLGILPEEWIKKYSLLFRVGDGKSTSNIKLSKYHFSVIEELYEQRDEEELVFQLEAKYEKLREFQNIPQVDAPGHLQPILRPYQISGFQWLNYLSQVQWGGILADDMGLGKTIQALSFLHHLKVENDNMRALVVCPTTLMYNWENEIKKFTPTLKYYTHHGGLRNSDVLTDGSIDVIITTYGTLRSDIKYFSEIDFDYVVLDESQAIKNPASKVTKAACILKAKNRLCLSGTPLQNNTFDIYAQMNFLNPGMLGSMEFFKQEFSVPIDKFGEKEQKEHLRRLLFPFILRRTKEQVAKDLPAKSEMILFCEMGKEQREIYDAFRNDYRDKILGVVDSQGMGRSQLTILQGLMKLRQICDSPAIIKDEDNFPNASVKLEELGREISENISNHKALVFSQFLGMLGLIRQKLTELGIDYEYFDGSTSAPDREKAIRRFQSEDSCRVFLISLKAGGVGLNLTAADYVYIVDPWWNPAVEQQAIDRTHRIGQTKNIFAYRMICKDTVEDKILLLQEKKKALAADLITDDTGFVKSLTRDDIEYLFS</sequence>
<evidence type="ECO:0000256" key="1">
    <source>
        <dbReference type="ARBA" id="ARBA00022801"/>
    </source>
</evidence>
<dbReference type="CDD" id="cd18793">
    <property type="entry name" value="SF2_C_SNF"/>
    <property type="match status" value="1"/>
</dbReference>
<dbReference type="PROSITE" id="PS50966">
    <property type="entry name" value="ZF_SWIM"/>
    <property type="match status" value="2"/>
</dbReference>
<dbReference type="Pfam" id="PF00271">
    <property type="entry name" value="Helicase_C"/>
    <property type="match status" value="1"/>
</dbReference>
<dbReference type="InterPro" id="IPR001650">
    <property type="entry name" value="Helicase_C-like"/>
</dbReference>
<feature type="domain" description="SWIM-type" evidence="3">
    <location>
        <begin position="56"/>
        <end position="94"/>
    </location>
</feature>
<dbReference type="GO" id="GO:0016787">
    <property type="term" value="F:hydrolase activity"/>
    <property type="evidence" value="ECO:0007669"/>
    <property type="project" value="UniProtKB-KW"/>
</dbReference>
<dbReference type="InterPro" id="IPR038718">
    <property type="entry name" value="SNF2-like_sf"/>
</dbReference>
<dbReference type="InterPro" id="IPR014001">
    <property type="entry name" value="Helicase_ATP-bd"/>
</dbReference>
<dbReference type="PROSITE" id="PS51192">
    <property type="entry name" value="HELICASE_ATP_BIND_1"/>
    <property type="match status" value="1"/>
</dbReference>
<evidence type="ECO:0000259" key="3">
    <source>
        <dbReference type="PROSITE" id="PS50966"/>
    </source>
</evidence>
<dbReference type="GO" id="GO:0005524">
    <property type="term" value="F:ATP binding"/>
    <property type="evidence" value="ECO:0007669"/>
    <property type="project" value="InterPro"/>
</dbReference>
<dbReference type="EMBL" id="BMIB01000007">
    <property type="protein sequence ID" value="GGH82279.1"/>
    <property type="molecule type" value="Genomic_DNA"/>
</dbReference>
<dbReference type="SUPFAM" id="SSF52540">
    <property type="entry name" value="P-loop containing nucleoside triphosphate hydrolases"/>
    <property type="match status" value="2"/>
</dbReference>
<feature type="domain" description="SWIM-type" evidence="3">
    <location>
        <begin position="168"/>
        <end position="206"/>
    </location>
</feature>
<evidence type="ECO:0000313" key="6">
    <source>
        <dbReference type="EMBL" id="GGH82279.1"/>
    </source>
</evidence>
<evidence type="ECO:0000259" key="4">
    <source>
        <dbReference type="PROSITE" id="PS51192"/>
    </source>
</evidence>
<reference evidence="6" key="2">
    <citation type="submission" date="2020-09" db="EMBL/GenBank/DDBJ databases">
        <authorList>
            <person name="Sun Q."/>
            <person name="Zhou Y."/>
        </authorList>
    </citation>
    <scope>NUCLEOTIDE SEQUENCE</scope>
    <source>
        <strain evidence="6">CGMCC 1.15290</strain>
    </source>
</reference>
<evidence type="ECO:0008006" key="8">
    <source>
        <dbReference type="Google" id="ProtNLM"/>
    </source>
</evidence>
<proteinExistence type="predicted"/>
<keyword evidence="2" id="KW-0862">Zinc</keyword>
<dbReference type="PROSITE" id="PS51194">
    <property type="entry name" value="HELICASE_CTER"/>
    <property type="match status" value="1"/>
</dbReference>
<dbReference type="SMART" id="SM00487">
    <property type="entry name" value="DEXDc"/>
    <property type="match status" value="1"/>
</dbReference>
<dbReference type="SMART" id="SM00490">
    <property type="entry name" value="HELICc"/>
    <property type="match status" value="1"/>
</dbReference>
<dbReference type="InterPro" id="IPR007527">
    <property type="entry name" value="Znf_SWIM"/>
</dbReference>
<dbReference type="InterPro" id="IPR013663">
    <property type="entry name" value="Helicase_SWF/SNF/SWI_bac"/>
</dbReference>
<dbReference type="PANTHER" id="PTHR10799">
    <property type="entry name" value="SNF2/RAD54 HELICASE FAMILY"/>
    <property type="match status" value="1"/>
</dbReference>
<organism evidence="6 7">
    <name type="scientific">Filimonas zeae</name>
    <dbReference type="NCBI Taxonomy" id="1737353"/>
    <lineage>
        <taxon>Bacteria</taxon>
        <taxon>Pseudomonadati</taxon>
        <taxon>Bacteroidota</taxon>
        <taxon>Chitinophagia</taxon>
        <taxon>Chitinophagales</taxon>
        <taxon>Chitinophagaceae</taxon>
        <taxon>Filimonas</taxon>
    </lineage>
</organism>
<dbReference type="RefSeq" id="WP_188958926.1">
    <property type="nucleotide sequence ID" value="NZ_BMIB01000007.1"/>
</dbReference>
<keyword evidence="2" id="KW-0863">Zinc-finger</keyword>
<accession>A0A917J5L0</accession>
<feature type="domain" description="Helicase ATP-binding" evidence="4">
    <location>
        <begin position="813"/>
        <end position="972"/>
    </location>
</feature>
<keyword evidence="7" id="KW-1185">Reference proteome</keyword>
<dbReference type="InterPro" id="IPR049730">
    <property type="entry name" value="SNF2/RAD54-like_C"/>
</dbReference>
<keyword evidence="2" id="KW-0479">Metal-binding</keyword>
<dbReference type="Pfam" id="PF00176">
    <property type="entry name" value="SNF2-rel_dom"/>
    <property type="match status" value="1"/>
</dbReference>
<dbReference type="Gene3D" id="3.40.50.300">
    <property type="entry name" value="P-loop containing nucleotide triphosphate hydrolases"/>
    <property type="match status" value="1"/>
</dbReference>
<comment type="caution">
    <text evidence="6">The sequence shown here is derived from an EMBL/GenBank/DDBJ whole genome shotgun (WGS) entry which is preliminary data.</text>
</comment>
<name>A0A917J5L0_9BACT</name>
<dbReference type="GO" id="GO:0008270">
    <property type="term" value="F:zinc ion binding"/>
    <property type="evidence" value="ECO:0007669"/>
    <property type="project" value="UniProtKB-KW"/>
</dbReference>
<dbReference type="InterPro" id="IPR000330">
    <property type="entry name" value="SNF2_N"/>
</dbReference>
<evidence type="ECO:0000313" key="7">
    <source>
        <dbReference type="Proteomes" id="UP000627292"/>
    </source>
</evidence>
<dbReference type="Pfam" id="PF08455">
    <property type="entry name" value="SNF2_assoc"/>
    <property type="match status" value="1"/>
</dbReference>
<dbReference type="Proteomes" id="UP000627292">
    <property type="component" value="Unassembled WGS sequence"/>
</dbReference>
<dbReference type="CDD" id="cd18012">
    <property type="entry name" value="DEXQc_arch_SWI2_SNF2"/>
    <property type="match status" value="1"/>
</dbReference>
<reference evidence="6" key="1">
    <citation type="journal article" date="2014" name="Int. J. Syst. Evol. Microbiol.">
        <title>Complete genome sequence of Corynebacterium casei LMG S-19264T (=DSM 44701T), isolated from a smear-ripened cheese.</title>
        <authorList>
            <consortium name="US DOE Joint Genome Institute (JGI-PGF)"/>
            <person name="Walter F."/>
            <person name="Albersmeier A."/>
            <person name="Kalinowski J."/>
            <person name="Ruckert C."/>
        </authorList>
    </citation>
    <scope>NUCLEOTIDE SEQUENCE</scope>
    <source>
        <strain evidence="6">CGMCC 1.15290</strain>
    </source>
</reference>
<dbReference type="InterPro" id="IPR027417">
    <property type="entry name" value="P-loop_NTPase"/>
</dbReference>
<evidence type="ECO:0000256" key="2">
    <source>
        <dbReference type="PROSITE-ProRule" id="PRU00325"/>
    </source>
</evidence>
<feature type="domain" description="Helicase C-terminal" evidence="5">
    <location>
        <begin position="1096"/>
        <end position="1253"/>
    </location>
</feature>
<protein>
    <recommendedName>
        <fullName evidence="8">Non-specific serine/threonine protein kinase</fullName>
    </recommendedName>
</protein>
<evidence type="ECO:0000259" key="5">
    <source>
        <dbReference type="PROSITE" id="PS51194"/>
    </source>
</evidence>
<keyword evidence="1" id="KW-0378">Hydrolase</keyword>